<organism evidence="2 3">
    <name type="scientific">Dendrothele bispora (strain CBS 962.96)</name>
    <dbReference type="NCBI Taxonomy" id="1314807"/>
    <lineage>
        <taxon>Eukaryota</taxon>
        <taxon>Fungi</taxon>
        <taxon>Dikarya</taxon>
        <taxon>Basidiomycota</taxon>
        <taxon>Agaricomycotina</taxon>
        <taxon>Agaricomycetes</taxon>
        <taxon>Agaricomycetidae</taxon>
        <taxon>Agaricales</taxon>
        <taxon>Agaricales incertae sedis</taxon>
        <taxon>Dendrothele</taxon>
    </lineage>
</organism>
<keyword evidence="3" id="KW-1185">Reference proteome</keyword>
<dbReference type="EMBL" id="ML179057">
    <property type="protein sequence ID" value="THV04337.1"/>
    <property type="molecule type" value="Genomic_DNA"/>
</dbReference>
<evidence type="ECO:0000313" key="3">
    <source>
        <dbReference type="Proteomes" id="UP000297245"/>
    </source>
</evidence>
<evidence type="ECO:0000313" key="2">
    <source>
        <dbReference type="EMBL" id="THV04337.1"/>
    </source>
</evidence>
<feature type="region of interest" description="Disordered" evidence="1">
    <location>
        <begin position="1"/>
        <end position="20"/>
    </location>
</feature>
<reference evidence="2 3" key="1">
    <citation type="journal article" date="2019" name="Nat. Ecol. Evol.">
        <title>Megaphylogeny resolves global patterns of mushroom evolution.</title>
        <authorList>
            <person name="Varga T."/>
            <person name="Krizsan K."/>
            <person name="Foldi C."/>
            <person name="Dima B."/>
            <person name="Sanchez-Garcia M."/>
            <person name="Sanchez-Ramirez S."/>
            <person name="Szollosi G.J."/>
            <person name="Szarkandi J.G."/>
            <person name="Papp V."/>
            <person name="Albert L."/>
            <person name="Andreopoulos W."/>
            <person name="Angelini C."/>
            <person name="Antonin V."/>
            <person name="Barry K.W."/>
            <person name="Bougher N.L."/>
            <person name="Buchanan P."/>
            <person name="Buyck B."/>
            <person name="Bense V."/>
            <person name="Catcheside P."/>
            <person name="Chovatia M."/>
            <person name="Cooper J."/>
            <person name="Damon W."/>
            <person name="Desjardin D."/>
            <person name="Finy P."/>
            <person name="Geml J."/>
            <person name="Haridas S."/>
            <person name="Hughes K."/>
            <person name="Justo A."/>
            <person name="Karasinski D."/>
            <person name="Kautmanova I."/>
            <person name="Kiss B."/>
            <person name="Kocsube S."/>
            <person name="Kotiranta H."/>
            <person name="LaButti K.M."/>
            <person name="Lechner B.E."/>
            <person name="Liimatainen K."/>
            <person name="Lipzen A."/>
            <person name="Lukacs Z."/>
            <person name="Mihaltcheva S."/>
            <person name="Morgado L.N."/>
            <person name="Niskanen T."/>
            <person name="Noordeloos M.E."/>
            <person name="Ohm R.A."/>
            <person name="Ortiz-Santana B."/>
            <person name="Ovrebo C."/>
            <person name="Racz N."/>
            <person name="Riley R."/>
            <person name="Savchenko A."/>
            <person name="Shiryaev A."/>
            <person name="Soop K."/>
            <person name="Spirin V."/>
            <person name="Szebenyi C."/>
            <person name="Tomsovsky M."/>
            <person name="Tulloss R.E."/>
            <person name="Uehling J."/>
            <person name="Grigoriev I.V."/>
            <person name="Vagvolgyi C."/>
            <person name="Papp T."/>
            <person name="Martin F.M."/>
            <person name="Miettinen O."/>
            <person name="Hibbett D.S."/>
            <person name="Nagy L.G."/>
        </authorList>
    </citation>
    <scope>NUCLEOTIDE SEQUENCE [LARGE SCALE GENOMIC DNA]</scope>
    <source>
        <strain evidence="2 3">CBS 962.96</strain>
    </source>
</reference>
<sequence>MLPRQSSTPELPSSPAKVKASSHNLNFQTKDILLQSSTLHTSNLNLGHKYKLEGTDSDNNKKRILNPASAVFFYGHVDGAGDAGLFGVYDSIGELVRPEIATNLASTLLFAGQVMKEEALVSNPRLCWSKGGGSRFEAKTFVQLALEEGGQLVLCGQIGEVVEAFFGSIL</sequence>
<proteinExistence type="predicted"/>
<dbReference type="OrthoDB" id="409173at2759"/>
<gene>
    <name evidence="2" type="ORF">K435DRAFT_791071</name>
</gene>
<evidence type="ECO:0000256" key="1">
    <source>
        <dbReference type="SAM" id="MobiDB-lite"/>
    </source>
</evidence>
<dbReference type="AlphaFoldDB" id="A0A4S8MN31"/>
<feature type="compositionally biased region" description="Polar residues" evidence="1">
    <location>
        <begin position="1"/>
        <end position="11"/>
    </location>
</feature>
<dbReference type="Proteomes" id="UP000297245">
    <property type="component" value="Unassembled WGS sequence"/>
</dbReference>
<name>A0A4S8MN31_DENBC</name>
<protein>
    <submittedName>
        <fullName evidence="2">Uncharacterized protein</fullName>
    </submittedName>
</protein>
<accession>A0A4S8MN31</accession>